<feature type="transmembrane region" description="Helical" evidence="1">
    <location>
        <begin position="34"/>
        <end position="52"/>
    </location>
</feature>
<dbReference type="EMBL" id="CP001029">
    <property type="protein sequence ID" value="ACB80036.1"/>
    <property type="molecule type" value="Genomic_DNA"/>
</dbReference>
<protein>
    <submittedName>
        <fullName evidence="2">Uncharacterized protein</fullName>
    </submittedName>
</protein>
<dbReference type="KEGG" id="mpo:Mpop_1873"/>
<organism evidence="2 3">
    <name type="scientific">Methylorubrum populi (strain ATCC BAA-705 / NCIMB 13946 / BJ001)</name>
    <name type="common">Methylobacterium populi</name>
    <dbReference type="NCBI Taxonomy" id="441620"/>
    <lineage>
        <taxon>Bacteria</taxon>
        <taxon>Pseudomonadati</taxon>
        <taxon>Pseudomonadota</taxon>
        <taxon>Alphaproteobacteria</taxon>
        <taxon>Hyphomicrobiales</taxon>
        <taxon>Methylobacteriaceae</taxon>
        <taxon>Methylorubrum</taxon>
    </lineage>
</organism>
<evidence type="ECO:0000313" key="2">
    <source>
        <dbReference type="EMBL" id="ACB80036.1"/>
    </source>
</evidence>
<evidence type="ECO:0000313" key="3">
    <source>
        <dbReference type="Proteomes" id="UP000007136"/>
    </source>
</evidence>
<sequence>MLDLALALVWTVPGVAALAAAAAAVLAFLYLPRLAVPLACLAVVLAGVAYVDRLGRELATARAEAAAAKADAAAKGRAIEALEADAAESVARAKAAAAAHARIRRAPASADGPVAPVLREALEGLRR</sequence>
<keyword evidence="1" id="KW-1133">Transmembrane helix</keyword>
<name>B1ZJD1_METPB</name>
<dbReference type="STRING" id="441620.Mpop_1873"/>
<dbReference type="HOGENOM" id="CLU_1978937_0_0_5"/>
<dbReference type="AlphaFoldDB" id="B1ZJD1"/>
<dbReference type="eggNOG" id="ENOG503103T">
    <property type="taxonomic scope" value="Bacteria"/>
</dbReference>
<gene>
    <name evidence="2" type="ordered locus">Mpop_1873</name>
</gene>
<keyword evidence="1" id="KW-0812">Transmembrane</keyword>
<reference evidence="2" key="1">
    <citation type="submission" date="2008-04" db="EMBL/GenBank/DDBJ databases">
        <title>Complete sequence of chromosome of Methylobacterium populi BJ001.</title>
        <authorList>
            <consortium name="US DOE Joint Genome Institute"/>
            <person name="Copeland A."/>
            <person name="Lucas S."/>
            <person name="Lapidus A."/>
            <person name="Glavina del Rio T."/>
            <person name="Dalin E."/>
            <person name="Tice H."/>
            <person name="Bruce D."/>
            <person name="Goodwin L."/>
            <person name="Pitluck S."/>
            <person name="Chertkov O."/>
            <person name="Brettin T."/>
            <person name="Detter J.C."/>
            <person name="Han C."/>
            <person name="Kuske C.R."/>
            <person name="Schmutz J."/>
            <person name="Larimer F."/>
            <person name="Land M."/>
            <person name="Hauser L."/>
            <person name="Kyrpides N."/>
            <person name="Mikhailova N."/>
            <person name="Marx C."/>
            <person name="Richardson P."/>
        </authorList>
    </citation>
    <scope>NUCLEOTIDE SEQUENCE [LARGE SCALE GENOMIC DNA]</scope>
    <source>
        <strain evidence="2">BJ001</strain>
    </source>
</reference>
<dbReference type="RefSeq" id="WP_012453782.1">
    <property type="nucleotide sequence ID" value="NC_010725.1"/>
</dbReference>
<accession>B1ZJD1</accession>
<proteinExistence type="predicted"/>
<evidence type="ECO:0000256" key="1">
    <source>
        <dbReference type="SAM" id="Phobius"/>
    </source>
</evidence>
<dbReference type="Proteomes" id="UP000007136">
    <property type="component" value="Chromosome"/>
</dbReference>
<keyword evidence="1" id="KW-0472">Membrane</keyword>